<name>A0ABQ5LSN5_9RHOB</name>
<sequence>MALQDLTPFWVDFPFRENRTYVHSGSICNYWRDRAPDAESFDIVLKHWMAHRLVFTPLAEGVAPGGQGHVIINEDGARRIFEISEDMAHPVVARVAYDEDAVPKAVDVSGGACEVAPLKGFTFFDRVISGNKALINEVLNPGVKLIAAKISTKGFPSDDAPITLKLKGNVGHRVFKSALLVNGELNGEVIYYGE</sequence>
<accession>A0ABQ5LSN5</accession>
<evidence type="ECO:0000313" key="1">
    <source>
        <dbReference type="EMBL" id="GKY88006.1"/>
    </source>
</evidence>
<dbReference type="EMBL" id="BROH01000004">
    <property type="protein sequence ID" value="GKY88006.1"/>
    <property type="molecule type" value="Genomic_DNA"/>
</dbReference>
<organism evidence="1 2">
    <name type="scientific">Sinisalibacter aestuarii</name>
    <dbReference type="NCBI Taxonomy" id="2949426"/>
    <lineage>
        <taxon>Bacteria</taxon>
        <taxon>Pseudomonadati</taxon>
        <taxon>Pseudomonadota</taxon>
        <taxon>Alphaproteobacteria</taxon>
        <taxon>Rhodobacterales</taxon>
        <taxon>Roseobacteraceae</taxon>
        <taxon>Sinisalibacter</taxon>
    </lineage>
</organism>
<protein>
    <submittedName>
        <fullName evidence="1">Uncharacterized protein</fullName>
    </submittedName>
</protein>
<evidence type="ECO:0000313" key="2">
    <source>
        <dbReference type="Proteomes" id="UP001144205"/>
    </source>
</evidence>
<keyword evidence="2" id="KW-1185">Reference proteome</keyword>
<dbReference type="RefSeq" id="WP_281842000.1">
    <property type="nucleotide sequence ID" value="NZ_BROH01000004.1"/>
</dbReference>
<reference evidence="1" key="1">
    <citation type="journal article" date="2023" name="Int. J. Syst. Evol. Microbiol.">
        <title>Sinisalibacter aestuarii sp. nov., isolated from estuarine sediment of the Arakawa River.</title>
        <authorList>
            <person name="Arafat S.T."/>
            <person name="Hirano S."/>
            <person name="Sato A."/>
            <person name="Takeuchi K."/>
            <person name="Yasuda T."/>
            <person name="Terahara T."/>
            <person name="Hamada M."/>
            <person name="Kobayashi T."/>
        </authorList>
    </citation>
    <scope>NUCLEOTIDE SEQUENCE</scope>
    <source>
        <strain evidence="1">B-399</strain>
    </source>
</reference>
<proteinExistence type="predicted"/>
<comment type="caution">
    <text evidence="1">The sequence shown here is derived from an EMBL/GenBank/DDBJ whole genome shotgun (WGS) entry which is preliminary data.</text>
</comment>
<dbReference type="Proteomes" id="UP001144205">
    <property type="component" value="Unassembled WGS sequence"/>
</dbReference>
<gene>
    <name evidence="1" type="ORF">STA1M1_18750</name>
</gene>